<protein>
    <submittedName>
        <fullName evidence="1">Uncharacterized protein</fullName>
    </submittedName>
</protein>
<comment type="caution">
    <text evidence="1">The sequence shown here is derived from an EMBL/GenBank/DDBJ whole genome shotgun (WGS) entry which is preliminary data.</text>
</comment>
<dbReference type="EMBL" id="JAQIZT010000006">
    <property type="protein sequence ID" value="KAJ6993850.1"/>
    <property type="molecule type" value="Genomic_DNA"/>
</dbReference>
<name>A0AAD6QNU2_9ROSI</name>
<evidence type="ECO:0000313" key="2">
    <source>
        <dbReference type="Proteomes" id="UP001164929"/>
    </source>
</evidence>
<organism evidence="1 2">
    <name type="scientific">Populus alba x Populus x berolinensis</name>
    <dbReference type="NCBI Taxonomy" id="444605"/>
    <lineage>
        <taxon>Eukaryota</taxon>
        <taxon>Viridiplantae</taxon>
        <taxon>Streptophyta</taxon>
        <taxon>Embryophyta</taxon>
        <taxon>Tracheophyta</taxon>
        <taxon>Spermatophyta</taxon>
        <taxon>Magnoliopsida</taxon>
        <taxon>eudicotyledons</taxon>
        <taxon>Gunneridae</taxon>
        <taxon>Pentapetalae</taxon>
        <taxon>rosids</taxon>
        <taxon>fabids</taxon>
        <taxon>Malpighiales</taxon>
        <taxon>Salicaceae</taxon>
        <taxon>Saliceae</taxon>
        <taxon>Populus</taxon>
    </lineage>
</organism>
<dbReference type="Proteomes" id="UP001164929">
    <property type="component" value="Chromosome 6"/>
</dbReference>
<dbReference type="AlphaFoldDB" id="A0AAD6QNU2"/>
<reference evidence="1" key="1">
    <citation type="journal article" date="2023" name="Mol. Ecol. Resour.">
        <title>Chromosome-level genome assembly of a triploid poplar Populus alba 'Berolinensis'.</title>
        <authorList>
            <person name="Chen S."/>
            <person name="Yu Y."/>
            <person name="Wang X."/>
            <person name="Wang S."/>
            <person name="Zhang T."/>
            <person name="Zhou Y."/>
            <person name="He R."/>
            <person name="Meng N."/>
            <person name="Wang Y."/>
            <person name="Liu W."/>
            <person name="Liu Z."/>
            <person name="Liu J."/>
            <person name="Guo Q."/>
            <person name="Huang H."/>
            <person name="Sederoff R.R."/>
            <person name="Wang G."/>
            <person name="Qu G."/>
            <person name="Chen S."/>
        </authorList>
    </citation>
    <scope>NUCLEOTIDE SEQUENCE</scope>
    <source>
        <strain evidence="1">SC-2020</strain>
    </source>
</reference>
<proteinExistence type="predicted"/>
<gene>
    <name evidence="1" type="ORF">NC653_016848</name>
</gene>
<accession>A0AAD6QNU2</accession>
<sequence>MTTMGFKIQDASRFWVLHLQAVKGYKPIWSCYYEVHKFGIECRILFWASPLIPELRHSDSWELILHSKHEKSYDTKMALQSACLGVTWVLVATTFQEQKFSNVMHSKNNKIKLFTNI</sequence>
<evidence type="ECO:0000313" key="1">
    <source>
        <dbReference type="EMBL" id="KAJ6993850.1"/>
    </source>
</evidence>
<keyword evidence="2" id="KW-1185">Reference proteome</keyword>